<evidence type="ECO:0000313" key="4">
    <source>
        <dbReference type="Proteomes" id="UP000285343"/>
    </source>
</evidence>
<evidence type="ECO:0000259" key="1">
    <source>
        <dbReference type="Pfam" id="PF20779"/>
    </source>
</evidence>
<protein>
    <submittedName>
        <fullName evidence="3">Uncharacterized protein</fullName>
    </submittedName>
</protein>
<proteinExistence type="predicted"/>
<dbReference type="Pfam" id="PF20779">
    <property type="entry name" value="MACPF_D2"/>
    <property type="match status" value="1"/>
</dbReference>
<feature type="domain" description="MACPF protein D3" evidence="2">
    <location>
        <begin position="235"/>
        <end position="300"/>
    </location>
</feature>
<dbReference type="Proteomes" id="UP000285343">
    <property type="component" value="Unassembled WGS sequence"/>
</dbReference>
<accession>A0A412WZF2</accession>
<comment type="caution">
    <text evidence="3">The sequence shown here is derived from an EMBL/GenBank/DDBJ whole genome shotgun (WGS) entry which is preliminary data.</text>
</comment>
<feature type="domain" description="MACPF protein D2" evidence="1">
    <location>
        <begin position="132"/>
        <end position="232"/>
    </location>
</feature>
<dbReference type="Gene3D" id="3.30.420.400">
    <property type="match status" value="1"/>
</dbReference>
<evidence type="ECO:0000259" key="2">
    <source>
        <dbReference type="Pfam" id="PF20785"/>
    </source>
</evidence>
<dbReference type="Pfam" id="PF20785">
    <property type="entry name" value="MACPF_D3"/>
    <property type="match status" value="1"/>
</dbReference>
<organism evidence="3 4">
    <name type="scientific">Bacteroides uniformis</name>
    <dbReference type="NCBI Taxonomy" id="820"/>
    <lineage>
        <taxon>Bacteria</taxon>
        <taxon>Pseudomonadati</taxon>
        <taxon>Bacteroidota</taxon>
        <taxon>Bacteroidia</taxon>
        <taxon>Bacteroidales</taxon>
        <taxon>Bacteroidaceae</taxon>
        <taxon>Bacteroides</taxon>
    </lineage>
</organism>
<evidence type="ECO:0000313" key="3">
    <source>
        <dbReference type="EMBL" id="RGV33159.1"/>
    </source>
</evidence>
<name>A0A412WZF2_BACUN</name>
<dbReference type="EMBL" id="QRZC01000059">
    <property type="protein sequence ID" value="RGV33159.1"/>
    <property type="molecule type" value="Genomic_DNA"/>
</dbReference>
<reference evidence="3 4" key="1">
    <citation type="submission" date="2018-08" db="EMBL/GenBank/DDBJ databases">
        <title>A genome reference for cultivated species of the human gut microbiota.</title>
        <authorList>
            <person name="Zou Y."/>
            <person name="Xue W."/>
            <person name="Luo G."/>
        </authorList>
    </citation>
    <scope>NUCLEOTIDE SEQUENCE [LARGE SCALE GENOMIC DNA]</scope>
    <source>
        <strain evidence="3 4">AF14-42</strain>
    </source>
</reference>
<sequence>VFIAYYPHPKSCIYKLNSRGDSLNGSFGFNGKDGTFDSTVYKRQDIFIRVKTLGGIQDETGVVNTTMALKDININLQSWRKSLNDSKNHTVIDLIEEGLYPMSDFVLERNFQRRFDDTSKEILLPVTRLYTPSITIARVLAKTSVSGESLYDVAAVLTTRQGDQIVLSKSNATDAELRQNEDDNIFIKKAQIISSEISRYFSSDIQISYNTRKRINPQMRSPLCMVLENFNEKGFYKYYHEATNMEYLYDPTTKLCFSFFADERDESLLEVYGLSSWAFNLSEKQISIATLANLYTIIGL</sequence>
<dbReference type="Gene3D" id="3.30.160.840">
    <property type="match status" value="1"/>
</dbReference>
<dbReference type="InterPro" id="IPR048468">
    <property type="entry name" value="MACPF_D2"/>
</dbReference>
<dbReference type="AlphaFoldDB" id="A0A412WZF2"/>
<gene>
    <name evidence="3" type="ORF">DWW14_23685</name>
</gene>
<feature type="non-terminal residue" evidence="3">
    <location>
        <position position="1"/>
    </location>
</feature>
<dbReference type="InterPro" id="IPR048467">
    <property type="entry name" value="MACPF_D3"/>
</dbReference>